<sequence length="98" mass="11035">MLAPLSMSNAEYALWSLGVAYVKQLGEELDCDEFNRTRLMHSLTVKDAPTSNIPIDLPHLPWMVYAYGSDGFAMECPPIIQEHEELVWLVGNLKLEVA</sequence>
<accession>A0AAW2E2T6</accession>
<dbReference type="AlphaFoldDB" id="A0AAW2E2T6"/>
<dbReference type="EMBL" id="JAZDWU010000001">
    <property type="protein sequence ID" value="KAL0015351.1"/>
    <property type="molecule type" value="Genomic_DNA"/>
</dbReference>
<name>A0AAW2E2T6_9ROSI</name>
<reference evidence="1 2" key="1">
    <citation type="submission" date="2024-01" db="EMBL/GenBank/DDBJ databases">
        <title>A telomere-to-telomere, gap-free genome of sweet tea (Lithocarpus litseifolius).</title>
        <authorList>
            <person name="Zhou J."/>
        </authorList>
    </citation>
    <scope>NUCLEOTIDE SEQUENCE [LARGE SCALE GENOMIC DNA]</scope>
    <source>
        <strain evidence="1">Zhou-2022a</strain>
        <tissue evidence="1">Leaf</tissue>
    </source>
</reference>
<protein>
    <submittedName>
        <fullName evidence="1">Uncharacterized protein</fullName>
    </submittedName>
</protein>
<proteinExistence type="predicted"/>
<evidence type="ECO:0000313" key="2">
    <source>
        <dbReference type="Proteomes" id="UP001459277"/>
    </source>
</evidence>
<gene>
    <name evidence="1" type="ORF">SO802_002420</name>
</gene>
<dbReference type="Proteomes" id="UP001459277">
    <property type="component" value="Unassembled WGS sequence"/>
</dbReference>
<keyword evidence="2" id="KW-1185">Reference proteome</keyword>
<evidence type="ECO:0000313" key="1">
    <source>
        <dbReference type="EMBL" id="KAL0015351.1"/>
    </source>
</evidence>
<organism evidence="1 2">
    <name type="scientific">Lithocarpus litseifolius</name>
    <dbReference type="NCBI Taxonomy" id="425828"/>
    <lineage>
        <taxon>Eukaryota</taxon>
        <taxon>Viridiplantae</taxon>
        <taxon>Streptophyta</taxon>
        <taxon>Embryophyta</taxon>
        <taxon>Tracheophyta</taxon>
        <taxon>Spermatophyta</taxon>
        <taxon>Magnoliopsida</taxon>
        <taxon>eudicotyledons</taxon>
        <taxon>Gunneridae</taxon>
        <taxon>Pentapetalae</taxon>
        <taxon>rosids</taxon>
        <taxon>fabids</taxon>
        <taxon>Fagales</taxon>
        <taxon>Fagaceae</taxon>
        <taxon>Lithocarpus</taxon>
    </lineage>
</organism>
<comment type="caution">
    <text evidence="1">The sequence shown here is derived from an EMBL/GenBank/DDBJ whole genome shotgun (WGS) entry which is preliminary data.</text>
</comment>